<dbReference type="GO" id="GO:0006099">
    <property type="term" value="P:tricarboxylic acid cycle"/>
    <property type="evidence" value="ECO:0007669"/>
    <property type="project" value="TreeGrafter"/>
</dbReference>
<dbReference type="InterPro" id="IPR005631">
    <property type="entry name" value="SDH"/>
</dbReference>
<accession>A0AB34JR87</accession>
<dbReference type="GO" id="GO:0034553">
    <property type="term" value="P:mitochondrial respiratory chain complex II assembly"/>
    <property type="evidence" value="ECO:0007669"/>
    <property type="project" value="TreeGrafter"/>
</dbReference>
<dbReference type="InterPro" id="IPR036714">
    <property type="entry name" value="SDH_sf"/>
</dbReference>
<evidence type="ECO:0000256" key="2">
    <source>
        <dbReference type="ARBA" id="ARBA00023186"/>
    </source>
</evidence>
<keyword evidence="4" id="KW-1185">Reference proteome</keyword>
<dbReference type="PANTHER" id="PTHR12469:SF2">
    <property type="entry name" value="SUCCINATE DEHYDROGENASE ASSEMBLY FACTOR 2, MITOCHONDRIAL"/>
    <property type="match status" value="1"/>
</dbReference>
<name>A0AB34JR87_PRYPA</name>
<reference evidence="3 4" key="1">
    <citation type="journal article" date="2024" name="Science">
        <title>Giant polyketide synthase enzymes in the biosynthesis of giant marine polyether toxins.</title>
        <authorList>
            <person name="Fallon T.R."/>
            <person name="Shende V.V."/>
            <person name="Wierzbicki I.H."/>
            <person name="Pendleton A.L."/>
            <person name="Watervoot N.F."/>
            <person name="Auber R.P."/>
            <person name="Gonzalez D.J."/>
            <person name="Wisecaver J.H."/>
            <person name="Moore B.S."/>
        </authorList>
    </citation>
    <scope>NUCLEOTIDE SEQUENCE [LARGE SCALE GENOMIC DNA]</scope>
    <source>
        <strain evidence="3 4">12B1</strain>
    </source>
</reference>
<protein>
    <recommendedName>
        <fullName evidence="5">Succinate dehydrogenase assembly factor 2, mitochondrial</fullName>
    </recommendedName>
</protein>
<proteinExistence type="predicted"/>
<comment type="caution">
    <text evidence="3">The sequence shown here is derived from an EMBL/GenBank/DDBJ whole genome shotgun (WGS) entry which is preliminary data.</text>
</comment>
<evidence type="ECO:0008006" key="5">
    <source>
        <dbReference type="Google" id="ProtNLM"/>
    </source>
</evidence>
<evidence type="ECO:0000313" key="3">
    <source>
        <dbReference type="EMBL" id="KAL1523298.1"/>
    </source>
</evidence>
<dbReference type="FunFam" id="1.10.150.250:FF:000004">
    <property type="entry name" value="Succinate dehydrogenase assembly factor 2, mitochondrial"/>
    <property type="match status" value="1"/>
</dbReference>
<dbReference type="GO" id="GO:0005739">
    <property type="term" value="C:mitochondrion"/>
    <property type="evidence" value="ECO:0007669"/>
    <property type="project" value="TreeGrafter"/>
</dbReference>
<organism evidence="3 4">
    <name type="scientific">Prymnesium parvum</name>
    <name type="common">Toxic golden alga</name>
    <dbReference type="NCBI Taxonomy" id="97485"/>
    <lineage>
        <taxon>Eukaryota</taxon>
        <taxon>Haptista</taxon>
        <taxon>Haptophyta</taxon>
        <taxon>Prymnesiophyceae</taxon>
        <taxon>Prymnesiales</taxon>
        <taxon>Prymnesiaceae</taxon>
        <taxon>Prymnesium</taxon>
    </lineage>
</organism>
<sequence>MRAMAARTAWAACGSRGARAPALLAARAAPPRRSNQQASADSHLFSETDVLRRQLLYRSKQRGWLEMDIMLGTWARDNLASLDDKELELFQQVIDMENPDLYRYLTGQEEVPASIDNKVLRTLCRDLRLAVAPKVSVASTASFEGKVWE</sequence>
<evidence type="ECO:0000313" key="4">
    <source>
        <dbReference type="Proteomes" id="UP001515480"/>
    </source>
</evidence>
<dbReference type="Proteomes" id="UP001515480">
    <property type="component" value="Unassembled WGS sequence"/>
</dbReference>
<gene>
    <name evidence="3" type="ORF">AB1Y20_018246</name>
</gene>
<dbReference type="SUPFAM" id="SSF109910">
    <property type="entry name" value="YgfY-like"/>
    <property type="match status" value="1"/>
</dbReference>
<dbReference type="AlphaFoldDB" id="A0AB34JR87"/>
<dbReference type="GO" id="GO:0006121">
    <property type="term" value="P:mitochondrial electron transport, succinate to ubiquinone"/>
    <property type="evidence" value="ECO:0007669"/>
    <property type="project" value="TreeGrafter"/>
</dbReference>
<dbReference type="EMBL" id="JBGBPQ010000006">
    <property type="protein sequence ID" value="KAL1523298.1"/>
    <property type="molecule type" value="Genomic_DNA"/>
</dbReference>
<dbReference type="PANTHER" id="PTHR12469">
    <property type="entry name" value="PROTEIN EMI5 HOMOLOG, MITOCHONDRIAL"/>
    <property type="match status" value="1"/>
</dbReference>
<keyword evidence="2" id="KW-0143">Chaperone</keyword>
<evidence type="ECO:0000256" key="1">
    <source>
        <dbReference type="ARBA" id="ARBA00023128"/>
    </source>
</evidence>
<keyword evidence="1" id="KW-0496">Mitochondrion</keyword>
<dbReference type="Pfam" id="PF03937">
    <property type="entry name" value="Sdh5"/>
    <property type="match status" value="1"/>
</dbReference>
<dbReference type="Gene3D" id="1.10.150.250">
    <property type="entry name" value="Flavinator of succinate dehydrogenase"/>
    <property type="match status" value="1"/>
</dbReference>